<dbReference type="CDD" id="cd18093">
    <property type="entry name" value="SpoU-like_TrmJ"/>
    <property type="match status" value="1"/>
</dbReference>
<dbReference type="InterPro" id="IPR029028">
    <property type="entry name" value="Alpha/beta_knot_MTases"/>
</dbReference>
<dbReference type="EMBL" id="FNVA01000007">
    <property type="protein sequence ID" value="SEG59969.1"/>
    <property type="molecule type" value="Genomic_DNA"/>
</dbReference>
<comment type="similarity">
    <text evidence="1">Belongs to the class IV-like SAM-binding methyltransferase superfamily. RNA methyltransferase TrmH family.</text>
</comment>
<dbReference type="PANTHER" id="PTHR42786:SF2">
    <property type="entry name" value="TRNA (CYTIDINE_URIDINE-2'-O-)-METHYLTRANSFERASE TRMJ"/>
    <property type="match status" value="1"/>
</dbReference>
<evidence type="ECO:0000256" key="1">
    <source>
        <dbReference type="ARBA" id="ARBA00007228"/>
    </source>
</evidence>
<dbReference type="GO" id="GO:0003723">
    <property type="term" value="F:RNA binding"/>
    <property type="evidence" value="ECO:0007669"/>
    <property type="project" value="InterPro"/>
</dbReference>
<dbReference type="InterPro" id="IPR001537">
    <property type="entry name" value="SpoU_MeTrfase"/>
</dbReference>
<dbReference type="RefSeq" id="WP_103934566.1">
    <property type="nucleotide sequence ID" value="NZ_FNVA01000007.1"/>
</dbReference>
<dbReference type="AlphaFoldDB" id="A0A1H6BGT0"/>
<feature type="domain" description="tRNA/rRNA methyltransferase SpoU type" evidence="5">
    <location>
        <begin position="141"/>
        <end position="212"/>
    </location>
</feature>
<reference evidence="6 7" key="1">
    <citation type="submission" date="2016-10" db="EMBL/GenBank/DDBJ databases">
        <authorList>
            <person name="de Groot N.N."/>
        </authorList>
    </citation>
    <scope>NUCLEOTIDE SEQUENCE [LARGE SCALE GENOMIC DNA]</scope>
    <source>
        <strain evidence="6 7">DSM 22489</strain>
    </source>
</reference>
<evidence type="ECO:0000259" key="5">
    <source>
        <dbReference type="Pfam" id="PF00588"/>
    </source>
</evidence>
<dbReference type="InterPro" id="IPR029026">
    <property type="entry name" value="tRNA_m1G_MTases_N"/>
</dbReference>
<name>A0A1H6BGT0_9BACT</name>
<dbReference type="Pfam" id="PF00588">
    <property type="entry name" value="SpoU_methylase"/>
    <property type="match status" value="1"/>
</dbReference>
<gene>
    <name evidence="6" type="ORF">SAMN05421819_3697</name>
</gene>
<dbReference type="Gene3D" id="3.40.1280.10">
    <property type="match status" value="1"/>
</dbReference>
<keyword evidence="2 6" id="KW-0489">Methyltransferase</keyword>
<keyword evidence="4" id="KW-0949">S-adenosyl-L-methionine</keyword>
<sequence length="310" mass="33944">MLSSLERAHFTVILVGARNPGNIGAAARAMHDLGFTDLRVVNDFAPPFEAAQLAAQAIDSDTSDAGPNTVLDATVLDAATKSAVHSAHVLQSARRYDALEPALEGCTLVVGTTAIGEREVRLPILPLKDVVPQMIEALRALAAEAKNTADEEPAPKRVALLFGSEKTGLTNEQLSHCQLLTTIPMYAPVDEHGRMLRHLSMNLGQSVAVCLYELTREGFEGSREMPYVNDTAADFADRERMTALLDSVMRATDYTRRYPHNSSIEEVRALATQLASGHHRAMTWMGILRQVLRQLKAAQPDTVRDHREEK</sequence>
<organism evidence="6 7">
    <name type="scientific">Bryocella elongata</name>
    <dbReference type="NCBI Taxonomy" id="863522"/>
    <lineage>
        <taxon>Bacteria</taxon>
        <taxon>Pseudomonadati</taxon>
        <taxon>Acidobacteriota</taxon>
        <taxon>Terriglobia</taxon>
        <taxon>Terriglobales</taxon>
        <taxon>Acidobacteriaceae</taxon>
        <taxon>Bryocella</taxon>
    </lineage>
</organism>
<evidence type="ECO:0000313" key="6">
    <source>
        <dbReference type="EMBL" id="SEG59969.1"/>
    </source>
</evidence>
<proteinExistence type="inferred from homology"/>
<evidence type="ECO:0000256" key="4">
    <source>
        <dbReference type="ARBA" id="ARBA00022691"/>
    </source>
</evidence>
<evidence type="ECO:0000256" key="2">
    <source>
        <dbReference type="ARBA" id="ARBA00022603"/>
    </source>
</evidence>
<protein>
    <submittedName>
        <fullName evidence="6">tRNA/rRNA methyltransferase</fullName>
    </submittedName>
</protein>
<keyword evidence="7" id="KW-1185">Reference proteome</keyword>
<dbReference type="OrthoDB" id="9806346at2"/>
<dbReference type="InterPro" id="IPR004384">
    <property type="entry name" value="RNA_MeTrfase_TrmJ/LasT"/>
</dbReference>
<evidence type="ECO:0000256" key="3">
    <source>
        <dbReference type="ARBA" id="ARBA00022679"/>
    </source>
</evidence>
<dbReference type="GO" id="GO:0005829">
    <property type="term" value="C:cytosol"/>
    <property type="evidence" value="ECO:0007669"/>
    <property type="project" value="TreeGrafter"/>
</dbReference>
<dbReference type="PANTHER" id="PTHR42786">
    <property type="entry name" value="TRNA/RRNA METHYLTRANSFERASE"/>
    <property type="match status" value="1"/>
</dbReference>
<dbReference type="PIRSF" id="PIRSF004808">
    <property type="entry name" value="LasT"/>
    <property type="match status" value="1"/>
</dbReference>
<dbReference type="GO" id="GO:0002128">
    <property type="term" value="P:tRNA nucleoside ribose methylation"/>
    <property type="evidence" value="ECO:0007669"/>
    <property type="project" value="TreeGrafter"/>
</dbReference>
<evidence type="ECO:0000313" key="7">
    <source>
        <dbReference type="Proteomes" id="UP000236728"/>
    </source>
</evidence>
<dbReference type="Proteomes" id="UP000236728">
    <property type="component" value="Unassembled WGS sequence"/>
</dbReference>
<keyword evidence="3 6" id="KW-0808">Transferase</keyword>
<dbReference type="GO" id="GO:0008173">
    <property type="term" value="F:RNA methyltransferase activity"/>
    <property type="evidence" value="ECO:0007669"/>
    <property type="project" value="InterPro"/>
</dbReference>
<accession>A0A1H6BGT0</accession>
<dbReference type="SUPFAM" id="SSF75217">
    <property type="entry name" value="alpha/beta knot"/>
    <property type="match status" value="1"/>
</dbReference>